<dbReference type="CDD" id="cd05403">
    <property type="entry name" value="NT_KNTase_like"/>
    <property type="match status" value="1"/>
</dbReference>
<dbReference type="EMBL" id="CP040626">
    <property type="protein sequence ID" value="QMW89755.1"/>
    <property type="molecule type" value="Genomic_DNA"/>
</dbReference>
<organism evidence="2 3">
    <name type="scientific">Clostridium butyricum</name>
    <dbReference type="NCBI Taxonomy" id="1492"/>
    <lineage>
        <taxon>Bacteria</taxon>
        <taxon>Bacillati</taxon>
        <taxon>Bacillota</taxon>
        <taxon>Clostridia</taxon>
        <taxon>Eubacteriales</taxon>
        <taxon>Clostridiaceae</taxon>
        <taxon>Clostridium</taxon>
    </lineage>
</organism>
<dbReference type="GeneID" id="92942891"/>
<feature type="domain" description="Polymerase beta nucleotidyltransferase" evidence="1">
    <location>
        <begin position="17"/>
        <end position="66"/>
    </location>
</feature>
<dbReference type="Proteomes" id="UP000515243">
    <property type="component" value="Chromosome 1"/>
</dbReference>
<dbReference type="SUPFAM" id="SSF81301">
    <property type="entry name" value="Nucleotidyltransferase"/>
    <property type="match status" value="1"/>
</dbReference>
<dbReference type="InterPro" id="IPR041633">
    <property type="entry name" value="Polbeta"/>
</dbReference>
<dbReference type="RefSeq" id="WP_035761992.1">
    <property type="nucleotide sequence ID" value="NZ_AP019716.1"/>
</dbReference>
<dbReference type="InterPro" id="IPR043519">
    <property type="entry name" value="NT_sf"/>
</dbReference>
<dbReference type="Pfam" id="PF18765">
    <property type="entry name" value="Polbeta"/>
    <property type="match status" value="1"/>
</dbReference>
<evidence type="ECO:0000259" key="1">
    <source>
        <dbReference type="Pfam" id="PF18765"/>
    </source>
</evidence>
<name>A0AAP9RBY3_CLOBU</name>
<proteinExistence type="predicted"/>
<evidence type="ECO:0000313" key="3">
    <source>
        <dbReference type="Proteomes" id="UP000515243"/>
    </source>
</evidence>
<protein>
    <submittedName>
        <fullName evidence="2">Nucleotidyltransferase domain-containing protein</fullName>
    </submittedName>
</protein>
<reference evidence="2 3" key="1">
    <citation type="submission" date="2019-05" db="EMBL/GenBank/DDBJ databases">
        <authorList>
            <person name="Schori C."/>
            <person name="Ahrens C."/>
        </authorList>
    </citation>
    <scope>NUCLEOTIDE SEQUENCE [LARGE SCALE GENOMIC DNA]</scope>
    <source>
        <strain evidence="2 3">DSM 10702</strain>
    </source>
</reference>
<dbReference type="AlphaFoldDB" id="A0AAP9RBY3"/>
<evidence type="ECO:0000313" key="2">
    <source>
        <dbReference type="EMBL" id="QMW89755.1"/>
    </source>
</evidence>
<sequence length="141" mass="16943">MEKLMIKDCQLNNECLKDVLSIGIFGSYHEECFDKNRSDIDVMILLKKELDFDEEFEIEDYLDGILPEYFNHNNIHYTFIHDFHYPFSELLLMSEDKIIFDEEKYLDYLLGYSAFKRDREPLEVIRNENLKELEAIKNGLL</sequence>
<dbReference type="Gene3D" id="3.30.460.10">
    <property type="entry name" value="Beta Polymerase, domain 2"/>
    <property type="match status" value="1"/>
</dbReference>
<gene>
    <name evidence="2" type="ORF">FF104_02005</name>
</gene>
<accession>A0AAP9RBY3</accession>